<evidence type="ECO:0000313" key="3">
    <source>
        <dbReference type="EMBL" id="KAL3667664.1"/>
    </source>
</evidence>
<dbReference type="InterPro" id="IPR052925">
    <property type="entry name" value="Phage_Integrase-like_Recomb"/>
</dbReference>
<evidence type="ECO:0008006" key="5">
    <source>
        <dbReference type="Google" id="ProtNLM"/>
    </source>
</evidence>
<keyword evidence="1" id="KW-0233">DNA recombination</keyword>
<gene>
    <name evidence="3" type="ORF">V7S43_007217</name>
</gene>
<feature type="region of interest" description="Disordered" evidence="2">
    <location>
        <begin position="1"/>
        <end position="25"/>
    </location>
</feature>
<keyword evidence="4" id="KW-1185">Reference proteome</keyword>
<dbReference type="InterPro" id="IPR011010">
    <property type="entry name" value="DNA_brk_join_enz"/>
</dbReference>
<dbReference type="AlphaFoldDB" id="A0ABD3FMW7"/>
<reference evidence="3 4" key="1">
    <citation type="submission" date="2024-09" db="EMBL/GenBank/DDBJ databases">
        <title>Genome sequencing and assembly of Phytophthora oleae, isolate VK10A, causative agent of rot of olive drupes.</title>
        <authorList>
            <person name="Conti Taguali S."/>
            <person name="Riolo M."/>
            <person name="La Spada F."/>
            <person name="Cacciola S.O."/>
            <person name="Dionisio G."/>
        </authorList>
    </citation>
    <scope>NUCLEOTIDE SEQUENCE [LARGE SCALE GENOMIC DNA]</scope>
    <source>
        <strain evidence="3 4">VK10A</strain>
    </source>
</reference>
<dbReference type="PANTHER" id="PTHR34605:SF3">
    <property type="entry name" value="P CELL-TYPE AGGLUTINATION PROTEIN MAP4-LIKE-RELATED"/>
    <property type="match status" value="1"/>
</dbReference>
<protein>
    <recommendedName>
        <fullName evidence="5">Tyr recombinase domain-containing protein</fullName>
    </recommendedName>
</protein>
<accession>A0ABD3FMW7</accession>
<organism evidence="3 4">
    <name type="scientific">Phytophthora oleae</name>
    <dbReference type="NCBI Taxonomy" id="2107226"/>
    <lineage>
        <taxon>Eukaryota</taxon>
        <taxon>Sar</taxon>
        <taxon>Stramenopiles</taxon>
        <taxon>Oomycota</taxon>
        <taxon>Peronosporomycetes</taxon>
        <taxon>Peronosporales</taxon>
        <taxon>Peronosporaceae</taxon>
        <taxon>Phytophthora</taxon>
    </lineage>
</organism>
<dbReference type="Proteomes" id="UP001632037">
    <property type="component" value="Unassembled WGS sequence"/>
</dbReference>
<dbReference type="InterPro" id="IPR013762">
    <property type="entry name" value="Integrase-like_cat_sf"/>
</dbReference>
<dbReference type="PANTHER" id="PTHR34605">
    <property type="entry name" value="PHAGE_INTEGRASE DOMAIN-CONTAINING PROTEIN"/>
    <property type="match status" value="1"/>
</dbReference>
<evidence type="ECO:0000256" key="1">
    <source>
        <dbReference type="ARBA" id="ARBA00023172"/>
    </source>
</evidence>
<name>A0ABD3FMW7_9STRA</name>
<sequence length="88" mass="9520">MSSLIKSAAESSDEDPRRYGTHSLRSGGVTARFAAGADSNTVKQFGRWNSNAYEGYIRLGDAQEVGLASHMISRRHLSAPNNGQPQLL</sequence>
<comment type="caution">
    <text evidence="3">The sequence shown here is derived from an EMBL/GenBank/DDBJ whole genome shotgun (WGS) entry which is preliminary data.</text>
</comment>
<evidence type="ECO:0000256" key="2">
    <source>
        <dbReference type="SAM" id="MobiDB-lite"/>
    </source>
</evidence>
<proteinExistence type="predicted"/>
<evidence type="ECO:0000313" key="4">
    <source>
        <dbReference type="Proteomes" id="UP001632037"/>
    </source>
</evidence>
<dbReference type="GO" id="GO:0006310">
    <property type="term" value="P:DNA recombination"/>
    <property type="evidence" value="ECO:0007669"/>
    <property type="project" value="UniProtKB-KW"/>
</dbReference>
<dbReference type="SUPFAM" id="SSF56349">
    <property type="entry name" value="DNA breaking-rejoining enzymes"/>
    <property type="match status" value="1"/>
</dbReference>
<dbReference type="Gene3D" id="1.10.443.10">
    <property type="entry name" value="Intergrase catalytic core"/>
    <property type="match status" value="1"/>
</dbReference>
<dbReference type="EMBL" id="JBIMZQ010000013">
    <property type="protein sequence ID" value="KAL3667664.1"/>
    <property type="molecule type" value="Genomic_DNA"/>
</dbReference>